<evidence type="ECO:0008006" key="3">
    <source>
        <dbReference type="Google" id="ProtNLM"/>
    </source>
</evidence>
<proteinExistence type="predicted"/>
<dbReference type="SUPFAM" id="SSF46955">
    <property type="entry name" value="Putative DNA-binding domain"/>
    <property type="match status" value="1"/>
</dbReference>
<evidence type="ECO:0000313" key="1">
    <source>
        <dbReference type="EMBL" id="GLY68838.1"/>
    </source>
</evidence>
<reference evidence="1" key="1">
    <citation type="submission" date="2023-03" db="EMBL/GenBank/DDBJ databases">
        <title>Amycolatopsis taiwanensis NBRC 103393.</title>
        <authorList>
            <person name="Ichikawa N."/>
            <person name="Sato H."/>
            <person name="Tonouchi N."/>
        </authorList>
    </citation>
    <scope>NUCLEOTIDE SEQUENCE</scope>
    <source>
        <strain evidence="1">NBRC 103393</strain>
    </source>
</reference>
<accession>A0A9W6R3Z7</accession>
<comment type="caution">
    <text evidence="1">The sequence shown here is derived from an EMBL/GenBank/DDBJ whole genome shotgun (WGS) entry which is preliminary data.</text>
</comment>
<gene>
    <name evidence="1" type="ORF">Atai01_54570</name>
</gene>
<dbReference type="AlphaFoldDB" id="A0A9W6R3Z7"/>
<dbReference type="RefSeq" id="WP_027945445.1">
    <property type="nucleotide sequence ID" value="NZ_BSTI01000013.1"/>
</dbReference>
<name>A0A9W6R3Z7_9PSEU</name>
<organism evidence="1 2">
    <name type="scientific">Amycolatopsis taiwanensis</name>
    <dbReference type="NCBI Taxonomy" id="342230"/>
    <lineage>
        <taxon>Bacteria</taxon>
        <taxon>Bacillati</taxon>
        <taxon>Actinomycetota</taxon>
        <taxon>Actinomycetes</taxon>
        <taxon>Pseudonocardiales</taxon>
        <taxon>Pseudonocardiaceae</taxon>
        <taxon>Amycolatopsis</taxon>
    </lineage>
</organism>
<dbReference type="Pfam" id="PF13591">
    <property type="entry name" value="MerR_2"/>
    <property type="match status" value="1"/>
</dbReference>
<dbReference type="EMBL" id="BSTI01000013">
    <property type="protein sequence ID" value="GLY68838.1"/>
    <property type="molecule type" value="Genomic_DNA"/>
</dbReference>
<evidence type="ECO:0000313" key="2">
    <source>
        <dbReference type="Proteomes" id="UP001165136"/>
    </source>
</evidence>
<protein>
    <recommendedName>
        <fullName evidence="3">MerR family transcriptional regulator</fullName>
    </recommendedName>
</protein>
<dbReference type="InterPro" id="IPR009061">
    <property type="entry name" value="DNA-bd_dom_put_sf"/>
</dbReference>
<keyword evidence="2" id="KW-1185">Reference proteome</keyword>
<dbReference type="Proteomes" id="UP001165136">
    <property type="component" value="Unassembled WGS sequence"/>
</dbReference>
<dbReference type="Gene3D" id="1.10.1660.10">
    <property type="match status" value="1"/>
</dbReference>
<sequence length="101" mass="11381">MSFPLAAPVRLRLDTVARRCGMHPDLLRRLVALSVLDAERDASGELWFAPRVVVTIGRVQRLRAGLGLNYAGIAVVLELLDRIQELETELRRRRPPWTPTG</sequence>